<feature type="chain" id="PRO_5045441779" evidence="2">
    <location>
        <begin position="27"/>
        <end position="429"/>
    </location>
</feature>
<dbReference type="Pfam" id="PF01476">
    <property type="entry name" value="LysM"/>
    <property type="match status" value="1"/>
</dbReference>
<dbReference type="RefSeq" id="WP_197115749.1">
    <property type="nucleotide sequence ID" value="NZ_JACBXQ010000004.1"/>
</dbReference>
<dbReference type="SMART" id="SM00257">
    <property type="entry name" value="LysM"/>
    <property type="match status" value="1"/>
</dbReference>
<dbReference type="CDD" id="cd00118">
    <property type="entry name" value="LysM"/>
    <property type="match status" value="1"/>
</dbReference>
<reference evidence="4 5" key="1">
    <citation type="submission" date="2020-07" db="EMBL/GenBank/DDBJ databases">
        <title>Facklamia lactis sp. nov., isolated from raw milk.</title>
        <authorList>
            <person name="Doll E.V."/>
            <person name="Huptas C."/>
            <person name="Staib L."/>
            <person name="Wenning M."/>
            <person name="Scherer S."/>
        </authorList>
    </citation>
    <scope>NUCLEOTIDE SEQUENCE [LARGE SCALE GENOMIC DNA]</scope>
    <source>
        <strain evidence="4 5">DSM 111018</strain>
    </source>
</reference>
<dbReference type="Gene3D" id="3.10.350.10">
    <property type="entry name" value="LysM domain"/>
    <property type="match status" value="1"/>
</dbReference>
<gene>
    <name evidence="4" type="ORF">HZY91_08000</name>
</gene>
<keyword evidence="2" id="KW-0732">Signal</keyword>
<keyword evidence="5" id="KW-1185">Reference proteome</keyword>
<accession>A0ABS0LU64</accession>
<feature type="region of interest" description="Disordered" evidence="1">
    <location>
        <begin position="229"/>
        <end position="320"/>
    </location>
</feature>
<dbReference type="Proteomes" id="UP000721415">
    <property type="component" value="Unassembled WGS sequence"/>
</dbReference>
<evidence type="ECO:0000259" key="3">
    <source>
        <dbReference type="PROSITE" id="PS51782"/>
    </source>
</evidence>
<feature type="domain" description="LysM" evidence="3">
    <location>
        <begin position="62"/>
        <end position="106"/>
    </location>
</feature>
<evidence type="ECO:0000256" key="1">
    <source>
        <dbReference type="SAM" id="MobiDB-lite"/>
    </source>
</evidence>
<proteinExistence type="predicted"/>
<dbReference type="PROSITE" id="PS51782">
    <property type="entry name" value="LYSM"/>
    <property type="match status" value="1"/>
</dbReference>
<dbReference type="InterPro" id="IPR036779">
    <property type="entry name" value="LysM_dom_sf"/>
</dbReference>
<feature type="signal peptide" evidence="2">
    <location>
        <begin position="1"/>
        <end position="26"/>
    </location>
</feature>
<dbReference type="InterPro" id="IPR018392">
    <property type="entry name" value="LysM"/>
</dbReference>
<name>A0ABS0LU64_9LACT</name>
<evidence type="ECO:0000313" key="4">
    <source>
        <dbReference type="EMBL" id="MBG9986839.1"/>
    </source>
</evidence>
<protein>
    <submittedName>
        <fullName evidence="4">LysM peptidoglycan-binding domain-containing protein</fullName>
    </submittedName>
</protein>
<comment type="caution">
    <text evidence="4">The sequence shown here is derived from an EMBL/GenBank/DDBJ whole genome shotgun (WGS) entry which is preliminary data.</text>
</comment>
<organism evidence="4 5">
    <name type="scientific">Facklamia lactis</name>
    <dbReference type="NCBI Taxonomy" id="2749967"/>
    <lineage>
        <taxon>Bacteria</taxon>
        <taxon>Bacillati</taxon>
        <taxon>Bacillota</taxon>
        <taxon>Bacilli</taxon>
        <taxon>Lactobacillales</taxon>
        <taxon>Aerococcaceae</taxon>
        <taxon>Facklamia</taxon>
    </lineage>
</organism>
<evidence type="ECO:0000313" key="5">
    <source>
        <dbReference type="Proteomes" id="UP000721415"/>
    </source>
</evidence>
<dbReference type="SUPFAM" id="SSF54106">
    <property type="entry name" value="LysM domain"/>
    <property type="match status" value="1"/>
</dbReference>
<evidence type="ECO:0000256" key="2">
    <source>
        <dbReference type="SAM" id="SignalP"/>
    </source>
</evidence>
<feature type="compositionally biased region" description="Acidic residues" evidence="1">
    <location>
        <begin position="232"/>
        <end position="320"/>
    </location>
</feature>
<dbReference type="EMBL" id="JACBXQ010000004">
    <property type="protein sequence ID" value="MBG9986839.1"/>
    <property type="molecule type" value="Genomic_DNA"/>
</dbReference>
<dbReference type="SUPFAM" id="SSF53955">
    <property type="entry name" value="Lysozyme-like"/>
    <property type="match status" value="1"/>
</dbReference>
<dbReference type="InterPro" id="IPR023346">
    <property type="entry name" value="Lysozyme-like_dom_sf"/>
</dbReference>
<sequence length="429" mass="47894">MKKTLTMLLASTLFLPAVGSVIEVVAQDNTINTELSVNKQWRRRSLDEVLANVQEILSNAEEVYIIQWGDTLSTIAEATGIATSDLAQINQISNPDYIITGAEIRFNPVTHTITYSDDSMEEAEEYQAFATETLPEEETSVVEESEYLVEQAVDFSNSEETIGAEEGLVALDNTLSEVSVEVSEEESTEEVSLIAGELEEVVVETSEASEIETSQTSAEELMVEEITSVEESYVEETTEESYVEETTEESYVEETTEESYVEETTEESYVEEITEESYVEETTEESYVEETTEETYVEETTEETYVEETTEEPYVEETTEEAVVDAPVSYGDPYSAFEQISADKGLSQAEKDMWSSIIASESGWSHTVSNPSSGAYGLPQALPGSKMASHGADWATNPYTQLAWMYDYMVGRYGSISGAWSFWQGNRWY</sequence>